<dbReference type="STRING" id="2004952.A0A2C5XGE8"/>
<dbReference type="SMART" id="SM00312">
    <property type="entry name" value="PX"/>
    <property type="match status" value="1"/>
</dbReference>
<dbReference type="PANTHER" id="PTHR22775">
    <property type="entry name" value="SORTING NEXIN"/>
    <property type="match status" value="1"/>
</dbReference>
<proteinExistence type="inferred from homology"/>
<feature type="coiled-coil region" evidence="2">
    <location>
        <begin position="860"/>
        <end position="887"/>
    </location>
</feature>
<keyword evidence="2" id="KW-0175">Coiled coil</keyword>
<dbReference type="InterPro" id="IPR001683">
    <property type="entry name" value="PX_dom"/>
</dbReference>
<dbReference type="PROSITE" id="PS50132">
    <property type="entry name" value="RGS"/>
    <property type="match status" value="1"/>
</dbReference>
<feature type="compositionally biased region" description="Acidic residues" evidence="3">
    <location>
        <begin position="459"/>
        <end position="473"/>
    </location>
</feature>
<keyword evidence="4" id="KW-0472">Membrane</keyword>
<feature type="compositionally biased region" description="Low complexity" evidence="3">
    <location>
        <begin position="577"/>
        <end position="594"/>
    </location>
</feature>
<feature type="region of interest" description="Disordered" evidence="3">
    <location>
        <begin position="577"/>
        <end position="603"/>
    </location>
</feature>
<dbReference type="PROSITE" id="PS50195">
    <property type="entry name" value="PX"/>
    <property type="match status" value="1"/>
</dbReference>
<name>A0A2C5XGE8_9HYPO</name>
<dbReference type="Pfam" id="PF00615">
    <property type="entry name" value="RGS"/>
    <property type="match status" value="1"/>
</dbReference>
<evidence type="ECO:0000256" key="3">
    <source>
        <dbReference type="SAM" id="MobiDB-lite"/>
    </source>
</evidence>
<dbReference type="PROSITE" id="PS51257">
    <property type="entry name" value="PROKAR_LIPOPROTEIN"/>
    <property type="match status" value="1"/>
</dbReference>
<dbReference type="OrthoDB" id="120967at2759"/>
<feature type="region of interest" description="Disordered" evidence="3">
    <location>
        <begin position="459"/>
        <end position="478"/>
    </location>
</feature>
<dbReference type="Gene3D" id="1.10.167.10">
    <property type="entry name" value="Regulator of G-protein Signalling 4, domain 2"/>
    <property type="match status" value="1"/>
</dbReference>
<dbReference type="PANTHER" id="PTHR22775:SF3">
    <property type="entry name" value="SORTING NEXIN-13"/>
    <property type="match status" value="1"/>
</dbReference>
<evidence type="ECO:0000256" key="4">
    <source>
        <dbReference type="SAM" id="Phobius"/>
    </source>
</evidence>
<dbReference type="SUPFAM" id="SSF64268">
    <property type="entry name" value="PX domain"/>
    <property type="match status" value="1"/>
</dbReference>
<feature type="region of interest" description="Disordered" evidence="3">
    <location>
        <begin position="617"/>
        <end position="667"/>
    </location>
</feature>
<reference evidence="8 9" key="1">
    <citation type="submission" date="2017-06" db="EMBL/GenBank/DDBJ databases">
        <title>Ant-infecting Ophiocordyceps genomes reveal a high diversity of potential behavioral manipulation genes and a possible major role for enterotoxins.</title>
        <authorList>
            <person name="De Bekker C."/>
            <person name="Evans H.C."/>
            <person name="Brachmann A."/>
            <person name="Hughes D.P."/>
        </authorList>
    </citation>
    <scope>NUCLEOTIDE SEQUENCE [LARGE SCALE GENOMIC DNA]</scope>
    <source>
        <strain evidence="8 9">Map16</strain>
    </source>
</reference>
<dbReference type="Pfam" id="PF02194">
    <property type="entry name" value="PXA"/>
    <property type="match status" value="1"/>
</dbReference>
<dbReference type="GO" id="GO:0035091">
    <property type="term" value="F:phosphatidylinositol binding"/>
    <property type="evidence" value="ECO:0007669"/>
    <property type="project" value="InterPro"/>
</dbReference>
<feature type="domain" description="PXA" evidence="7">
    <location>
        <begin position="99"/>
        <end position="288"/>
    </location>
</feature>
<dbReference type="InterPro" id="IPR044926">
    <property type="entry name" value="RGS_subdomain_2"/>
</dbReference>
<comment type="caution">
    <text evidence="8">The sequence shown here is derived from an EMBL/GenBank/DDBJ whole genome shotgun (WGS) entry which is preliminary data.</text>
</comment>
<comment type="similarity">
    <text evidence="1">Belongs to the sorting nexin family.</text>
</comment>
<dbReference type="Proteomes" id="UP000226431">
    <property type="component" value="Unassembled WGS sequence"/>
</dbReference>
<evidence type="ECO:0000256" key="2">
    <source>
        <dbReference type="SAM" id="Coils"/>
    </source>
</evidence>
<gene>
    <name evidence="8" type="ORF">CDD80_5240</name>
</gene>
<protein>
    <recommendedName>
        <fullName evidence="10">PXA domain-containing protein</fullName>
    </recommendedName>
</protein>
<feature type="domain" description="RGS" evidence="5">
    <location>
        <begin position="417"/>
        <end position="566"/>
    </location>
</feature>
<evidence type="ECO:0000256" key="1">
    <source>
        <dbReference type="ARBA" id="ARBA00010883"/>
    </source>
</evidence>
<evidence type="ECO:0000313" key="8">
    <source>
        <dbReference type="EMBL" id="PHH71489.1"/>
    </source>
</evidence>
<dbReference type="AlphaFoldDB" id="A0A2C5XGE8"/>
<evidence type="ECO:0000259" key="5">
    <source>
        <dbReference type="PROSITE" id="PS50132"/>
    </source>
</evidence>
<dbReference type="SMART" id="SM00315">
    <property type="entry name" value="RGS"/>
    <property type="match status" value="1"/>
</dbReference>
<dbReference type="PROSITE" id="PS51207">
    <property type="entry name" value="PXA"/>
    <property type="match status" value="1"/>
</dbReference>
<dbReference type="SUPFAM" id="SSF48097">
    <property type="entry name" value="Regulator of G-protein signaling, RGS"/>
    <property type="match status" value="1"/>
</dbReference>
<evidence type="ECO:0000313" key="9">
    <source>
        <dbReference type="Proteomes" id="UP000226431"/>
    </source>
</evidence>
<keyword evidence="4" id="KW-1133">Transmembrane helix</keyword>
<dbReference type="InterPro" id="IPR016137">
    <property type="entry name" value="RGS"/>
</dbReference>
<feature type="domain" description="PX" evidence="6">
    <location>
        <begin position="896"/>
        <end position="1014"/>
    </location>
</feature>
<dbReference type="InterPro" id="IPR013937">
    <property type="entry name" value="Sorting_nexin_C"/>
</dbReference>
<dbReference type="EMBL" id="NJES01000506">
    <property type="protein sequence ID" value="PHH71489.1"/>
    <property type="molecule type" value="Genomic_DNA"/>
</dbReference>
<evidence type="ECO:0000259" key="7">
    <source>
        <dbReference type="PROSITE" id="PS51207"/>
    </source>
</evidence>
<accession>A0A2C5XGE8</accession>
<keyword evidence="4" id="KW-0812">Transmembrane</keyword>
<feature type="region of interest" description="Disordered" evidence="3">
    <location>
        <begin position="726"/>
        <end position="748"/>
    </location>
</feature>
<dbReference type="InterPro" id="IPR036871">
    <property type="entry name" value="PX_dom_sf"/>
</dbReference>
<keyword evidence="9" id="KW-1185">Reference proteome</keyword>
<organism evidence="8 9">
    <name type="scientific">Ophiocordyceps camponoti-rufipedis</name>
    <dbReference type="NCBI Taxonomy" id="2004952"/>
    <lineage>
        <taxon>Eukaryota</taxon>
        <taxon>Fungi</taxon>
        <taxon>Dikarya</taxon>
        <taxon>Ascomycota</taxon>
        <taxon>Pezizomycotina</taxon>
        <taxon>Sordariomycetes</taxon>
        <taxon>Hypocreomycetidae</taxon>
        <taxon>Hypocreales</taxon>
        <taxon>Ophiocordycipitaceae</taxon>
        <taxon>Ophiocordyceps</taxon>
    </lineage>
</organism>
<dbReference type="CDD" id="cd06876">
    <property type="entry name" value="PX_MDM1p"/>
    <property type="match status" value="1"/>
</dbReference>
<evidence type="ECO:0000259" key="6">
    <source>
        <dbReference type="PROSITE" id="PS50195"/>
    </source>
</evidence>
<dbReference type="Pfam" id="PF00787">
    <property type="entry name" value="PX"/>
    <property type="match status" value="1"/>
</dbReference>
<sequence>MALKRRQAVLGVAVAVTACAYAWSPGVRWAIYSFVAGFVVCLVAFVAVIVTTARRPPEKRTLPRVAFLESRRWRVEVDARHSRQRKHARPPAIDEALLSETVARRLDGLLGLVRRDFICSWYSHISSNAVFPDEVDYCIRQTLVKLIEAAVRVDLADAVTGRLMPILTAHFRDFNEAERSVRGRKLNRSVTESDELDLAIASKYRQGHLHDAASLSFPDTKTIQQDYLRGLVARVMPQLMPEGTHSSRIVSILVREIVACAVLFPVVQLLSDPDTWNQLMESYGRSMLQDRSTVRKLRAALDEHARPTTTPRAAKSAVAPRIASGDGERKFEKFIRGIRKVNNLSDARRFRSEVASQLKRDLLEDNQDPVYLRRLEMGKRLLDQRVDQLAAVGNPSLRSSLATSTISTSSSKLENASLVELLRDSSGLSYFMEYMDRQRLMPLVQFWLVVDGFRNPLEDDAADEDNDDVDGDDAASASSHLPMWKASDRADLQQIHQAYLSKPELGVPDSTRQEVRQFLKAGSAATPAQYHRARQSILKAQSAVLAEMQSRYFQAFKKSDLYYKCLAAQEASSASAARSRAASGQPEQIQQQQQRPPPVRAAPSYLAKPKSFVRLATSQADSVSTKRSDSASDLRSLGSGDYSAAARRSLDEGPSSPGPLFGDDDAEHESLFGSVQSLDPNVSGQRVPDTKVVQAVEQALNNIMGDDRPQTAEDLRASLFGADDAESNIFSDRDNGSSRGGSIDAGRPPQVAAIAGKDLEKPSISSLGLVSAASRIGVFVDDDLFDDSDRYLPDETDEADGVTGAVDEAEDEVHEAAPGDLGLAEAIAALTNDIDRLVAQEAVVDSLTNKAELTNNASELRILRKSKASLQREIRRKELQRQQYVVQESDNSLYGRSTVRIKSIQVGREDDGREFALYVVEVQRNAGEQMPAASWIVTRRYSEFHDLHQKLRFGYPSVRGLDFPRRRMVMKFQSEFLRKRSAALEAYLRQLLLLPDVCRSRELRSFLSQSVVAQGQDMTDREDKKDMMTRLYDSVADGMDDILGNIPVLDHISVAGQNLITAATSQLNSIPPGVSDAHAFPTAAEAEAELNAFEDKELTPFIKPICDIFLEIFGLNRGNNWLRGRAVVMVLQQLLGGTIERKVRDNVKALVQDDALLRYMDMLTDGLWPDGELRRGREPRSPAARKATRTEASLMLATLVPDLAGSVVGRANAQAASRRILATLNNARLK</sequence>
<dbReference type="Gene3D" id="3.30.1520.10">
    <property type="entry name" value="Phox-like domain"/>
    <property type="match status" value="1"/>
</dbReference>
<evidence type="ECO:0008006" key="10">
    <source>
        <dbReference type="Google" id="ProtNLM"/>
    </source>
</evidence>
<feature type="transmembrane region" description="Helical" evidence="4">
    <location>
        <begin position="30"/>
        <end position="50"/>
    </location>
</feature>
<dbReference type="Pfam" id="PF08628">
    <property type="entry name" value="Nexin_C"/>
    <property type="match status" value="1"/>
</dbReference>
<dbReference type="InterPro" id="IPR036305">
    <property type="entry name" value="RGS_sf"/>
</dbReference>
<dbReference type="InterPro" id="IPR003114">
    <property type="entry name" value="Phox_assoc"/>
</dbReference>
<dbReference type="SMART" id="SM00313">
    <property type="entry name" value="PXA"/>
    <property type="match status" value="1"/>
</dbReference>